<protein>
    <recommendedName>
        <fullName evidence="6">G-protein coupled receptors family 1 profile domain-containing protein</fullName>
    </recommendedName>
</protein>
<keyword evidence="3 5" id="KW-1133">Transmembrane helix</keyword>
<evidence type="ECO:0000256" key="4">
    <source>
        <dbReference type="ARBA" id="ARBA00023136"/>
    </source>
</evidence>
<evidence type="ECO:0000256" key="5">
    <source>
        <dbReference type="SAM" id="Phobius"/>
    </source>
</evidence>
<dbReference type="EMBL" id="CAJNOK010005204">
    <property type="protein sequence ID" value="CAF0964419.1"/>
    <property type="molecule type" value="Genomic_DNA"/>
</dbReference>
<evidence type="ECO:0000259" key="6">
    <source>
        <dbReference type="PROSITE" id="PS50262"/>
    </source>
</evidence>
<accession>A0A814XQ32</accession>
<evidence type="ECO:0000313" key="11">
    <source>
        <dbReference type="Proteomes" id="UP000663829"/>
    </source>
</evidence>
<feature type="transmembrane region" description="Helical" evidence="5">
    <location>
        <begin position="71"/>
        <end position="96"/>
    </location>
</feature>
<keyword evidence="4 5" id="KW-0472">Membrane</keyword>
<dbReference type="SUPFAM" id="SSF81321">
    <property type="entry name" value="Family A G protein-coupled receptor-like"/>
    <property type="match status" value="1"/>
</dbReference>
<dbReference type="EMBL" id="CAJOBC010009175">
    <property type="protein sequence ID" value="CAF3981091.1"/>
    <property type="molecule type" value="Genomic_DNA"/>
</dbReference>
<dbReference type="Proteomes" id="UP000682733">
    <property type="component" value="Unassembled WGS sequence"/>
</dbReference>
<keyword evidence="2 5" id="KW-0812">Transmembrane</keyword>
<organism evidence="8 11">
    <name type="scientific">Didymodactylos carnosus</name>
    <dbReference type="NCBI Taxonomy" id="1234261"/>
    <lineage>
        <taxon>Eukaryota</taxon>
        <taxon>Metazoa</taxon>
        <taxon>Spiralia</taxon>
        <taxon>Gnathifera</taxon>
        <taxon>Rotifera</taxon>
        <taxon>Eurotatoria</taxon>
        <taxon>Bdelloidea</taxon>
        <taxon>Philodinida</taxon>
        <taxon>Philodinidae</taxon>
        <taxon>Didymodactylos</taxon>
    </lineage>
</organism>
<feature type="domain" description="G-protein coupled receptors family 1 profile" evidence="6">
    <location>
        <begin position="1"/>
        <end position="227"/>
    </location>
</feature>
<keyword evidence="11" id="KW-1185">Reference proteome</keyword>
<evidence type="ECO:0000313" key="7">
    <source>
        <dbReference type="EMBL" id="CAF0964419.1"/>
    </source>
</evidence>
<dbReference type="PANTHER" id="PTHR46641">
    <property type="entry name" value="FMRFAMIDE RECEPTOR-RELATED"/>
    <property type="match status" value="1"/>
</dbReference>
<comment type="subcellular location">
    <subcellularLocation>
        <location evidence="1">Membrane</location>
    </subcellularLocation>
</comment>
<dbReference type="Proteomes" id="UP000663829">
    <property type="component" value="Unassembled WGS sequence"/>
</dbReference>
<feature type="transmembrane region" description="Helical" evidence="5">
    <location>
        <begin position="33"/>
        <end position="50"/>
    </location>
</feature>
<evidence type="ECO:0000256" key="1">
    <source>
        <dbReference type="ARBA" id="ARBA00004370"/>
    </source>
</evidence>
<sequence>MLLRSLTNGFQYELENNLLIFCKIRRYFTHTNYLISSCLLTLATINRYARVKQALCNGHMILYHYLCCRKITYFIVPIVIIICCLVNIHIAIYFQINTSSYNNTSSNCFAQKGTYRLFLDIFFLLFYGILPPFVTCIFGLLTVLNVRFIRRDLHPNIQKKEFQLMVMVLAHIMCNAILSLPYPIDRFYETMTINRKKNEEQVAVEALVQSIGHLLFFSNHSASFYLYILSTKGFKNEFIRAAKDVIHLICQYYSKITQF</sequence>
<dbReference type="OrthoDB" id="10013106at2759"/>
<evidence type="ECO:0000313" key="10">
    <source>
        <dbReference type="EMBL" id="CAF3981091.1"/>
    </source>
</evidence>
<dbReference type="EMBL" id="CAJOBA010005209">
    <property type="protein sequence ID" value="CAF3736420.1"/>
    <property type="molecule type" value="Genomic_DNA"/>
</dbReference>
<dbReference type="Proteomes" id="UP000677228">
    <property type="component" value="Unassembled WGS sequence"/>
</dbReference>
<dbReference type="InterPro" id="IPR000276">
    <property type="entry name" value="GPCR_Rhodpsn"/>
</dbReference>
<feature type="transmembrane region" description="Helical" evidence="5">
    <location>
        <begin position="121"/>
        <end position="144"/>
    </location>
</feature>
<dbReference type="Proteomes" id="UP000681722">
    <property type="component" value="Unassembled WGS sequence"/>
</dbReference>
<evidence type="ECO:0000256" key="3">
    <source>
        <dbReference type="ARBA" id="ARBA00022989"/>
    </source>
</evidence>
<evidence type="ECO:0000313" key="8">
    <source>
        <dbReference type="EMBL" id="CAF1217395.1"/>
    </source>
</evidence>
<proteinExistence type="predicted"/>
<dbReference type="InterPro" id="IPR052954">
    <property type="entry name" value="GPCR-Ligand_Int"/>
</dbReference>
<dbReference type="Pfam" id="PF00001">
    <property type="entry name" value="7tm_1"/>
    <property type="match status" value="1"/>
</dbReference>
<feature type="transmembrane region" description="Helical" evidence="5">
    <location>
        <begin position="164"/>
        <end position="184"/>
    </location>
</feature>
<dbReference type="GO" id="GO:0004930">
    <property type="term" value="F:G protein-coupled receptor activity"/>
    <property type="evidence" value="ECO:0007669"/>
    <property type="project" value="InterPro"/>
</dbReference>
<name>A0A814XQ32_9BILA</name>
<gene>
    <name evidence="8" type="ORF">GPM918_LOCUS24518</name>
    <name evidence="7" type="ORF">OVA965_LOCUS12775</name>
    <name evidence="10" type="ORF">SRO942_LOCUS24519</name>
    <name evidence="9" type="ORF">TMI583_LOCUS12778</name>
</gene>
<dbReference type="EMBL" id="CAJNOQ010009171">
    <property type="protein sequence ID" value="CAF1217395.1"/>
    <property type="molecule type" value="Genomic_DNA"/>
</dbReference>
<comment type="caution">
    <text evidence="8">The sequence shown here is derived from an EMBL/GenBank/DDBJ whole genome shotgun (WGS) entry which is preliminary data.</text>
</comment>
<evidence type="ECO:0000313" key="9">
    <source>
        <dbReference type="EMBL" id="CAF3736420.1"/>
    </source>
</evidence>
<dbReference type="PROSITE" id="PS50262">
    <property type="entry name" value="G_PROTEIN_RECEP_F1_2"/>
    <property type="match status" value="1"/>
</dbReference>
<dbReference type="Gene3D" id="1.20.1070.10">
    <property type="entry name" value="Rhodopsin 7-helix transmembrane proteins"/>
    <property type="match status" value="1"/>
</dbReference>
<evidence type="ECO:0000256" key="2">
    <source>
        <dbReference type="ARBA" id="ARBA00022692"/>
    </source>
</evidence>
<dbReference type="AlphaFoldDB" id="A0A814XQ32"/>
<dbReference type="GO" id="GO:0016020">
    <property type="term" value="C:membrane"/>
    <property type="evidence" value="ECO:0007669"/>
    <property type="project" value="UniProtKB-SubCell"/>
</dbReference>
<reference evidence="8" key="1">
    <citation type="submission" date="2021-02" db="EMBL/GenBank/DDBJ databases">
        <authorList>
            <person name="Nowell W R."/>
        </authorList>
    </citation>
    <scope>NUCLEOTIDE SEQUENCE</scope>
</reference>
<dbReference type="InterPro" id="IPR017452">
    <property type="entry name" value="GPCR_Rhodpsn_7TM"/>
</dbReference>